<gene>
    <name evidence="3" type="ORF">AKO1_007327</name>
</gene>
<feature type="transmembrane region" description="Helical" evidence="2">
    <location>
        <begin position="268"/>
        <end position="287"/>
    </location>
</feature>
<evidence type="ECO:0000256" key="1">
    <source>
        <dbReference type="SAM" id="MobiDB-lite"/>
    </source>
</evidence>
<feature type="compositionally biased region" description="Acidic residues" evidence="1">
    <location>
        <begin position="1"/>
        <end position="37"/>
    </location>
</feature>
<protein>
    <submittedName>
        <fullName evidence="3">Tmem5</fullName>
    </submittedName>
</protein>
<keyword evidence="2" id="KW-0472">Membrane</keyword>
<keyword evidence="2" id="KW-1133">Transmembrane helix</keyword>
<comment type="caution">
    <text evidence="3">The sequence shown here is derived from an EMBL/GenBank/DDBJ whole genome shotgun (WGS) entry which is preliminary data.</text>
</comment>
<evidence type="ECO:0000313" key="3">
    <source>
        <dbReference type="EMBL" id="KAL0480008.1"/>
    </source>
</evidence>
<dbReference type="EMBL" id="JAOPGA020000617">
    <property type="protein sequence ID" value="KAL0480008.1"/>
    <property type="molecule type" value="Genomic_DNA"/>
</dbReference>
<feature type="transmembrane region" description="Helical" evidence="2">
    <location>
        <begin position="325"/>
        <end position="344"/>
    </location>
</feature>
<evidence type="ECO:0000313" key="4">
    <source>
        <dbReference type="Proteomes" id="UP001431209"/>
    </source>
</evidence>
<dbReference type="Proteomes" id="UP001431209">
    <property type="component" value="Unassembled WGS sequence"/>
</dbReference>
<feature type="transmembrane region" description="Helical" evidence="2">
    <location>
        <begin position="153"/>
        <end position="179"/>
    </location>
</feature>
<evidence type="ECO:0000256" key="2">
    <source>
        <dbReference type="SAM" id="Phobius"/>
    </source>
</evidence>
<sequence length="390" mass="45076">MSGNEELDELPPTTDNEEQEEQEEVVQEQDDQEEQEESPPIVQEAVKKRVKKKKVKEKEESEFIYIDEEDLIKYENPAEHSRASVLSKRQDFFVQSAVTGQFTRTRDTEKVLALMLQNDDDSEVNDDELDKREVANVGNLRLQIVAKQLNENLFLLSMFTEGLLAGLCLFHLIITAAYVQSISSSLTWMGSASQYIQKLHTSLVTLCLVMNLSIAINQIKPVHPNTSVLVDSSLTYDGPFHRSVFAHHQRPIDAQTSKRYSDISRKGLLLLKVIMYIATFIATWVSASQEDYFSVMYASNNSWFQSTTDATTPLTRFIVYQVFNMARNVLGIIAWITGACLWMIERKYMMRNQRTLQIYHQLYKQEEEMQQEHNTMINNQQQQQQQQIGH</sequence>
<keyword evidence="4" id="KW-1185">Reference proteome</keyword>
<keyword evidence="2" id="KW-0812">Transmembrane</keyword>
<name>A0AAW2YT32_9EUKA</name>
<organism evidence="3 4">
    <name type="scientific">Acrasis kona</name>
    <dbReference type="NCBI Taxonomy" id="1008807"/>
    <lineage>
        <taxon>Eukaryota</taxon>
        <taxon>Discoba</taxon>
        <taxon>Heterolobosea</taxon>
        <taxon>Tetramitia</taxon>
        <taxon>Eutetramitia</taxon>
        <taxon>Acrasidae</taxon>
        <taxon>Acrasis</taxon>
    </lineage>
</organism>
<dbReference type="AlphaFoldDB" id="A0AAW2YT32"/>
<proteinExistence type="predicted"/>
<reference evidence="3 4" key="1">
    <citation type="submission" date="2024-03" db="EMBL/GenBank/DDBJ databases">
        <title>The Acrasis kona genome and developmental transcriptomes reveal deep origins of eukaryotic multicellular pathways.</title>
        <authorList>
            <person name="Sheikh S."/>
            <person name="Fu C.-J."/>
            <person name="Brown M.W."/>
            <person name="Baldauf S.L."/>
        </authorList>
    </citation>
    <scope>NUCLEOTIDE SEQUENCE [LARGE SCALE GENOMIC DNA]</scope>
    <source>
        <strain evidence="3 4">ATCC MYA-3509</strain>
    </source>
</reference>
<accession>A0AAW2YT32</accession>
<feature type="region of interest" description="Disordered" evidence="1">
    <location>
        <begin position="1"/>
        <end position="49"/>
    </location>
</feature>